<evidence type="ECO:0000313" key="1">
    <source>
        <dbReference type="EMBL" id="CAG8529207.1"/>
    </source>
</evidence>
<sequence>CSFCSGILSSNAFVCKGKTYKTCNHYRILKANNKTAKQNELVGNPNIESTIKLIFFQEISEYITNAIDNLEYNAELSLSFHVQLDENTLNNIKTDIRIMTKLIIDKIEEENSYN</sequence>
<evidence type="ECO:0000313" key="2">
    <source>
        <dbReference type="Proteomes" id="UP000789366"/>
    </source>
</evidence>
<gene>
    <name evidence="1" type="ORF">SPELUC_LOCUS4288</name>
</gene>
<reference evidence="1" key="1">
    <citation type="submission" date="2021-06" db="EMBL/GenBank/DDBJ databases">
        <authorList>
            <person name="Kallberg Y."/>
            <person name="Tangrot J."/>
            <person name="Rosling A."/>
        </authorList>
    </citation>
    <scope>NUCLEOTIDE SEQUENCE</scope>
    <source>
        <strain evidence="1">28 12/20/2015</strain>
    </source>
</reference>
<comment type="caution">
    <text evidence="1">The sequence shown here is derived from an EMBL/GenBank/DDBJ whole genome shotgun (WGS) entry which is preliminary data.</text>
</comment>
<proteinExistence type="predicted"/>
<accession>A0ACA9LHU4</accession>
<organism evidence="1 2">
    <name type="scientific">Cetraspora pellucida</name>
    <dbReference type="NCBI Taxonomy" id="1433469"/>
    <lineage>
        <taxon>Eukaryota</taxon>
        <taxon>Fungi</taxon>
        <taxon>Fungi incertae sedis</taxon>
        <taxon>Mucoromycota</taxon>
        <taxon>Glomeromycotina</taxon>
        <taxon>Glomeromycetes</taxon>
        <taxon>Diversisporales</taxon>
        <taxon>Gigasporaceae</taxon>
        <taxon>Cetraspora</taxon>
    </lineage>
</organism>
<name>A0ACA9LHU4_9GLOM</name>
<dbReference type="Proteomes" id="UP000789366">
    <property type="component" value="Unassembled WGS sequence"/>
</dbReference>
<feature type="non-terminal residue" evidence="1">
    <location>
        <position position="1"/>
    </location>
</feature>
<protein>
    <submittedName>
        <fullName evidence="1">15954_t:CDS:1</fullName>
    </submittedName>
</protein>
<dbReference type="EMBL" id="CAJVPW010003764">
    <property type="protein sequence ID" value="CAG8529207.1"/>
    <property type="molecule type" value="Genomic_DNA"/>
</dbReference>
<keyword evidence="2" id="KW-1185">Reference proteome</keyword>